<feature type="chain" id="PRO_5036272538" evidence="2">
    <location>
        <begin position="17"/>
        <end position="193"/>
    </location>
</feature>
<evidence type="ECO:0000313" key="3">
    <source>
        <dbReference type="EnsemblMetazoa" id="OVOC9535.1"/>
    </source>
</evidence>
<dbReference type="EMBL" id="CMVM020000283">
    <property type="status" value="NOT_ANNOTATED_CDS"/>
    <property type="molecule type" value="Genomic_DNA"/>
</dbReference>
<evidence type="ECO:0000256" key="2">
    <source>
        <dbReference type="SAM" id="SignalP"/>
    </source>
</evidence>
<evidence type="ECO:0000256" key="1">
    <source>
        <dbReference type="SAM" id="Phobius"/>
    </source>
</evidence>
<reference evidence="4" key="1">
    <citation type="submission" date="2013-10" db="EMBL/GenBank/DDBJ databases">
        <title>Genome sequencing of Onchocerca volvulus.</title>
        <authorList>
            <person name="Cotton J."/>
            <person name="Tsai J."/>
            <person name="Stanley E."/>
            <person name="Tracey A."/>
            <person name="Holroyd N."/>
            <person name="Lustigman S."/>
            <person name="Berriman M."/>
        </authorList>
    </citation>
    <scope>NUCLEOTIDE SEQUENCE</scope>
</reference>
<keyword evidence="2" id="KW-0732">Signal</keyword>
<protein>
    <submittedName>
        <fullName evidence="3">Uncharacterized protein</fullName>
    </submittedName>
</protein>
<accession>A0A8R1Y3V2</accession>
<keyword evidence="1" id="KW-0472">Membrane</keyword>
<proteinExistence type="predicted"/>
<name>A0A8R1Y3V2_ONCVO</name>
<reference evidence="3" key="2">
    <citation type="submission" date="2022-06" db="UniProtKB">
        <authorList>
            <consortium name="EnsemblMetazoa"/>
        </authorList>
    </citation>
    <scope>IDENTIFICATION</scope>
</reference>
<feature type="transmembrane region" description="Helical" evidence="1">
    <location>
        <begin position="170"/>
        <end position="191"/>
    </location>
</feature>
<dbReference type="AlphaFoldDB" id="A0A8R1Y3V2"/>
<dbReference type="EnsemblMetazoa" id="OVOC9535.1">
    <property type="protein sequence ID" value="OVOC9535.1"/>
    <property type="gene ID" value="WBGene00246344"/>
</dbReference>
<keyword evidence="1" id="KW-1133">Transmembrane helix</keyword>
<sequence length="193" mass="22583">MVIVLIHYLVMSFVEAIYYTRGEISILQCTQHSFCSERDRIRWLEKRQSYQTLVASKNETFNQIDMPTSTLLINRWHNYFCHEYQSAPFLMENDSERWQITCLWNGNDINATCAPAPFSNKPIAYIEPKKWQQMLYRFRKSIGCTARAISETKKVQELYICTERCLHGGIGYMPVLLIAATLMISVTLLCFRA</sequence>
<dbReference type="EnsemblMetazoa" id="OVOC9535.2">
    <property type="protein sequence ID" value="OVOC9535.2"/>
    <property type="gene ID" value="WBGene00246344"/>
</dbReference>
<dbReference type="Proteomes" id="UP000024404">
    <property type="component" value="Unassembled WGS sequence"/>
</dbReference>
<keyword evidence="1" id="KW-0812">Transmembrane</keyword>
<keyword evidence="4" id="KW-1185">Reference proteome</keyword>
<evidence type="ECO:0000313" key="4">
    <source>
        <dbReference type="Proteomes" id="UP000024404"/>
    </source>
</evidence>
<feature type="signal peptide" evidence="2">
    <location>
        <begin position="1"/>
        <end position="16"/>
    </location>
</feature>
<organism evidence="3 4">
    <name type="scientific">Onchocerca volvulus</name>
    <dbReference type="NCBI Taxonomy" id="6282"/>
    <lineage>
        <taxon>Eukaryota</taxon>
        <taxon>Metazoa</taxon>
        <taxon>Ecdysozoa</taxon>
        <taxon>Nematoda</taxon>
        <taxon>Chromadorea</taxon>
        <taxon>Rhabditida</taxon>
        <taxon>Spirurina</taxon>
        <taxon>Spiruromorpha</taxon>
        <taxon>Filarioidea</taxon>
        <taxon>Onchocercidae</taxon>
        <taxon>Onchocerca</taxon>
    </lineage>
</organism>